<evidence type="ECO:0000313" key="2">
    <source>
        <dbReference type="EMBL" id="PVH90402.1"/>
    </source>
</evidence>
<sequence>MDLSDNPHRGLAVQAIIDDVREFIGPIEDEHDRTKKTLLGRMCDMEEKYGRLTDQLNKFKTLGGQIPTVISGQARTENSVASFKDAQADIEKNVPSAMHKISLVEAKVTANGIRMTALDAKVKDAGNKLSSFDKKVNGELDSKILSLDNKVNENDGRISALDTKVKENASTVLALGDKVKQNDSKVSALDTKAKENNGKISTLDAKVKENNSKISALDNKISALDTKIKADNSKTLSLDSVADGKLVSKISSLDTTIKENGNKLSSLEATVQGITSSMVSHDIVEKLSSDTTEKIMTLDDSVKAHQKWLTSLQNTHHIINTFSEETMDKLSSMDNHMNNHGRRISSLEASHADIQKSFSETAEKYRHDADKNGKQLSAFDDRISGVQAQLQQAAIQSAQGTPSPDAQLNQQVKNLSTSVTQVKSRVDQLEQKQTAIIEDLKIKHENAIVIDKDLKAVEKQVHDFANVRQALETEVPNITIRRVMGQVEAHIKKVVEDLKAFNSFNNPGSMPTDVKEQIQSLDLSYKDLSSRINNTDTTLRNHAQLINEVSHRVSSIDEKSGNSFSVVSNQLREAEQNSSNRFNILTFSVQSLEKRYENISTDKIHQQMVHWITQNYHHAPDFLNQLRVLQRQVERYAVTEGNLTGILSGQELQGQRIAKVEEDIKSLTSLPFDQVKQYCGSQPQVFAEIVQLRANIEAINKRLPGGSLRLDWNIDFSKPPSPPHQDEMQG</sequence>
<protein>
    <submittedName>
        <fullName evidence="2">Uncharacterized protein</fullName>
    </submittedName>
</protein>
<reference evidence="2 3" key="1">
    <citation type="journal article" date="2018" name="Sci. Rep.">
        <title>Comparative genomics provides insights into the lifestyle and reveals functional heterogeneity of dark septate endophytic fungi.</title>
        <authorList>
            <person name="Knapp D.G."/>
            <person name="Nemeth J.B."/>
            <person name="Barry K."/>
            <person name="Hainaut M."/>
            <person name="Henrissat B."/>
            <person name="Johnson J."/>
            <person name="Kuo A."/>
            <person name="Lim J.H.P."/>
            <person name="Lipzen A."/>
            <person name="Nolan M."/>
            <person name="Ohm R.A."/>
            <person name="Tamas L."/>
            <person name="Grigoriev I.V."/>
            <person name="Spatafora J.W."/>
            <person name="Nagy L.G."/>
            <person name="Kovacs G.M."/>
        </authorList>
    </citation>
    <scope>NUCLEOTIDE SEQUENCE [LARGE SCALE GENOMIC DNA]</scope>
    <source>
        <strain evidence="2 3">DSE2036</strain>
    </source>
</reference>
<dbReference type="OrthoDB" id="3438382at2759"/>
<organism evidence="2 3">
    <name type="scientific">Periconia macrospinosa</name>
    <dbReference type="NCBI Taxonomy" id="97972"/>
    <lineage>
        <taxon>Eukaryota</taxon>
        <taxon>Fungi</taxon>
        <taxon>Dikarya</taxon>
        <taxon>Ascomycota</taxon>
        <taxon>Pezizomycotina</taxon>
        <taxon>Dothideomycetes</taxon>
        <taxon>Pleosporomycetidae</taxon>
        <taxon>Pleosporales</taxon>
        <taxon>Massarineae</taxon>
        <taxon>Periconiaceae</taxon>
        <taxon>Periconia</taxon>
    </lineage>
</organism>
<gene>
    <name evidence="2" type="ORF">DM02DRAFT_26242</name>
</gene>
<keyword evidence="1" id="KW-0175">Coiled coil</keyword>
<accession>A0A2V1CXE5</accession>
<keyword evidence="3" id="KW-1185">Reference proteome</keyword>
<dbReference type="PANTHER" id="PTHR19327:SF0">
    <property type="entry name" value="GOLGIN SUBFAMILY A MEMBER 4"/>
    <property type="match status" value="1"/>
</dbReference>
<dbReference type="AlphaFoldDB" id="A0A2V1CXE5"/>
<feature type="coiled-coil region" evidence="1">
    <location>
        <begin position="412"/>
        <end position="474"/>
    </location>
</feature>
<dbReference type="Gene3D" id="1.20.1270.70">
    <property type="entry name" value="Designed single chain three-helix bundle"/>
    <property type="match status" value="1"/>
</dbReference>
<dbReference type="EMBL" id="KZ806344">
    <property type="protein sequence ID" value="PVH90402.1"/>
    <property type="molecule type" value="Genomic_DNA"/>
</dbReference>
<proteinExistence type="predicted"/>
<name>A0A2V1CXE5_9PLEO</name>
<evidence type="ECO:0000256" key="1">
    <source>
        <dbReference type="SAM" id="Coils"/>
    </source>
</evidence>
<dbReference type="STRING" id="97972.A0A2V1CXE5"/>
<dbReference type="Proteomes" id="UP000244855">
    <property type="component" value="Unassembled WGS sequence"/>
</dbReference>
<dbReference type="PANTHER" id="PTHR19327">
    <property type="entry name" value="GOLGIN"/>
    <property type="match status" value="1"/>
</dbReference>
<dbReference type="Gene3D" id="1.20.5.340">
    <property type="match status" value="1"/>
</dbReference>
<evidence type="ECO:0000313" key="3">
    <source>
        <dbReference type="Proteomes" id="UP000244855"/>
    </source>
</evidence>